<feature type="transmembrane region" description="Helical" evidence="4">
    <location>
        <begin position="248"/>
        <end position="267"/>
    </location>
</feature>
<feature type="transmembrane region" description="Helical" evidence="4">
    <location>
        <begin position="314"/>
        <end position="336"/>
    </location>
</feature>
<protein>
    <submittedName>
        <fullName evidence="5">MFS transporter</fullName>
    </submittedName>
</protein>
<feature type="transmembrane region" description="Helical" evidence="4">
    <location>
        <begin position="287"/>
        <end position="307"/>
    </location>
</feature>
<dbReference type="Gene3D" id="1.20.1250.20">
    <property type="entry name" value="MFS general substrate transporter like domains"/>
    <property type="match status" value="1"/>
</dbReference>
<keyword evidence="1 4" id="KW-0812">Transmembrane</keyword>
<gene>
    <name evidence="5" type="ORF">GMLC_13530</name>
</gene>
<dbReference type="RefSeq" id="WP_183360295.1">
    <property type="nucleotide sequence ID" value="NZ_BLXZ01000002.1"/>
</dbReference>
<evidence type="ECO:0000313" key="5">
    <source>
        <dbReference type="EMBL" id="GFO67774.1"/>
    </source>
</evidence>
<name>A0A6V8N772_9BACT</name>
<dbReference type="InterPro" id="IPR036259">
    <property type="entry name" value="MFS_trans_sf"/>
</dbReference>
<evidence type="ECO:0000313" key="6">
    <source>
        <dbReference type="Proteomes" id="UP000587586"/>
    </source>
</evidence>
<dbReference type="EMBL" id="BLXZ01000002">
    <property type="protein sequence ID" value="GFO67774.1"/>
    <property type="molecule type" value="Genomic_DNA"/>
</dbReference>
<reference evidence="6" key="1">
    <citation type="submission" date="2020-06" db="EMBL/GenBank/DDBJ databases">
        <title>Draft genomic sequecing of Geomonas sp. Red745.</title>
        <authorList>
            <person name="Itoh H."/>
            <person name="Xu Z.X."/>
            <person name="Ushijima N."/>
            <person name="Masuda Y."/>
            <person name="Shiratori Y."/>
            <person name="Senoo K."/>
        </authorList>
    </citation>
    <scope>NUCLEOTIDE SEQUENCE [LARGE SCALE GENOMIC DNA]</scope>
    <source>
        <strain evidence="6">Red745</strain>
    </source>
</reference>
<feature type="transmembrane region" description="Helical" evidence="4">
    <location>
        <begin position="101"/>
        <end position="120"/>
    </location>
</feature>
<feature type="transmembrane region" description="Helical" evidence="4">
    <location>
        <begin position="403"/>
        <end position="424"/>
    </location>
</feature>
<evidence type="ECO:0000256" key="1">
    <source>
        <dbReference type="ARBA" id="ARBA00022692"/>
    </source>
</evidence>
<feature type="transmembrane region" description="Helical" evidence="4">
    <location>
        <begin position="132"/>
        <end position="151"/>
    </location>
</feature>
<comment type="caution">
    <text evidence="5">The sequence shown here is derived from an EMBL/GenBank/DDBJ whole genome shotgun (WGS) entry which is preliminary data.</text>
</comment>
<evidence type="ECO:0000256" key="3">
    <source>
        <dbReference type="ARBA" id="ARBA00023136"/>
    </source>
</evidence>
<accession>A0A6V8N772</accession>
<organism evidence="5 6">
    <name type="scientific">Geomonas limicola</name>
    <dbReference type="NCBI Taxonomy" id="2740186"/>
    <lineage>
        <taxon>Bacteria</taxon>
        <taxon>Pseudomonadati</taxon>
        <taxon>Thermodesulfobacteriota</taxon>
        <taxon>Desulfuromonadia</taxon>
        <taxon>Geobacterales</taxon>
        <taxon>Geobacteraceae</taxon>
        <taxon>Geomonas</taxon>
    </lineage>
</organism>
<proteinExistence type="predicted"/>
<feature type="transmembrane region" description="Helical" evidence="4">
    <location>
        <begin position="68"/>
        <end position="89"/>
    </location>
</feature>
<keyword evidence="6" id="KW-1185">Reference proteome</keyword>
<evidence type="ECO:0000256" key="2">
    <source>
        <dbReference type="ARBA" id="ARBA00022989"/>
    </source>
</evidence>
<dbReference type="AlphaFoldDB" id="A0A6V8N772"/>
<dbReference type="PANTHER" id="PTHR43596">
    <property type="entry name" value="ADP,ATP CARRIER PROTEIN"/>
    <property type="match status" value="1"/>
</dbReference>
<feature type="transmembrane region" description="Helical" evidence="4">
    <location>
        <begin position="34"/>
        <end position="52"/>
    </location>
</feature>
<dbReference type="InterPro" id="IPR011701">
    <property type="entry name" value="MFS"/>
</dbReference>
<feature type="transmembrane region" description="Helical" evidence="4">
    <location>
        <begin position="193"/>
        <end position="212"/>
    </location>
</feature>
<dbReference type="Pfam" id="PF07690">
    <property type="entry name" value="MFS_1"/>
    <property type="match status" value="1"/>
</dbReference>
<evidence type="ECO:0000256" key="4">
    <source>
        <dbReference type="SAM" id="Phobius"/>
    </source>
</evidence>
<keyword evidence="3 4" id="KW-0472">Membrane</keyword>
<dbReference type="SUPFAM" id="SSF103473">
    <property type="entry name" value="MFS general substrate transporter"/>
    <property type="match status" value="1"/>
</dbReference>
<feature type="transmembrane region" description="Helical" evidence="4">
    <location>
        <begin position="163"/>
        <end position="181"/>
    </location>
</feature>
<dbReference type="GO" id="GO:0022857">
    <property type="term" value="F:transmembrane transporter activity"/>
    <property type="evidence" value="ECO:0007669"/>
    <property type="project" value="InterPro"/>
</dbReference>
<dbReference type="Proteomes" id="UP000587586">
    <property type="component" value="Unassembled WGS sequence"/>
</dbReference>
<sequence length="455" mass="50073">MTTAVRPITRAEKGSRFAQKIRWIIDARSAETSALAWSWLYVFALFLAYYVLRPIRDQLGVAGGVRNLPWLFTGTLLAMLTVNPLFACAVRRWPRERFIAITYRFFMLNLLVFMGLLALAAPEHQVWVGRAFFIWASVFNLFVVSVFWSVVVDVFDAEQGKRLFGFLAAGATLGGIAGSGLTSCLVAKLGQSWLLITSIILLEVAVFAARRLSSVSDTFERPLREADPHQPVGGNIFAGMVHTVRSPYLLGIACFILLYTITSTFLYFQQATIAEAAFPNQAARTVFFAGIDFWVNVLTLVFQVFLTGRLMGRLGVLATLCALPLFSVAGFAALAVSPAVGVFVCVQVVRRVSNFALARPAREVLFTRLSREDRYKAKSFIDTVVYRGGDQVASVAYAGLAELGLSMTAIAIVAVPISTVWLGLSVWLGRGQDGQADEDHEKVNRALIKETTVQE</sequence>
<keyword evidence="2 4" id="KW-1133">Transmembrane helix</keyword>
<dbReference type="PANTHER" id="PTHR43596:SF1">
    <property type="entry name" value="ADP,ATP CARRIER PROTEIN"/>
    <property type="match status" value="1"/>
</dbReference>